<protein>
    <recommendedName>
        <fullName evidence="5">Secreted protein</fullName>
    </recommendedName>
</protein>
<comment type="caution">
    <text evidence="3">The sequence shown here is derived from an EMBL/GenBank/DDBJ whole genome shotgun (WGS) entry which is preliminary data.</text>
</comment>
<organism evidence="3 4">
    <name type="scientific">Xylaria bambusicola</name>
    <dbReference type="NCBI Taxonomy" id="326684"/>
    <lineage>
        <taxon>Eukaryota</taxon>
        <taxon>Fungi</taxon>
        <taxon>Dikarya</taxon>
        <taxon>Ascomycota</taxon>
        <taxon>Pezizomycotina</taxon>
        <taxon>Sordariomycetes</taxon>
        <taxon>Xylariomycetidae</taxon>
        <taxon>Xylariales</taxon>
        <taxon>Xylariaceae</taxon>
        <taxon>Xylaria</taxon>
    </lineage>
</organism>
<gene>
    <name evidence="3" type="ORF">RRF57_013140</name>
</gene>
<reference evidence="3 4" key="1">
    <citation type="submission" date="2023-10" db="EMBL/GenBank/DDBJ databases">
        <title>Draft genome sequence of Xylaria bambusicola isolate GMP-LS, the root and basal stem rot pathogen of sugarcane in Indonesia.</title>
        <authorList>
            <person name="Selvaraj P."/>
            <person name="Muralishankar V."/>
            <person name="Muruganantham S."/>
            <person name="Sp S."/>
            <person name="Haryani S."/>
            <person name="Lau K.J.X."/>
            <person name="Naqvi N.I."/>
        </authorList>
    </citation>
    <scope>NUCLEOTIDE SEQUENCE [LARGE SCALE GENOMIC DNA]</scope>
    <source>
        <strain evidence="3">GMP-LS</strain>
    </source>
</reference>
<evidence type="ECO:0000256" key="1">
    <source>
        <dbReference type="SAM" id="MobiDB-lite"/>
    </source>
</evidence>
<keyword evidence="2" id="KW-0732">Signal</keyword>
<name>A0AAN7V0G5_9PEZI</name>
<accession>A0AAN7V0G5</accession>
<proteinExistence type="predicted"/>
<evidence type="ECO:0000256" key="2">
    <source>
        <dbReference type="SAM" id="SignalP"/>
    </source>
</evidence>
<evidence type="ECO:0008006" key="5">
    <source>
        <dbReference type="Google" id="ProtNLM"/>
    </source>
</evidence>
<sequence>MLFILLLPPEFIILFMLPIAIGVRLGDDVCPIGIEEACRCSPPDGGGGSRNPEDVLLPLEGGGAREKDVV</sequence>
<dbReference type="EMBL" id="JAWHQM010000116">
    <property type="protein sequence ID" value="KAK5637428.1"/>
    <property type="molecule type" value="Genomic_DNA"/>
</dbReference>
<evidence type="ECO:0000313" key="3">
    <source>
        <dbReference type="EMBL" id="KAK5637428.1"/>
    </source>
</evidence>
<keyword evidence="4" id="KW-1185">Reference proteome</keyword>
<feature type="region of interest" description="Disordered" evidence="1">
    <location>
        <begin position="41"/>
        <end position="70"/>
    </location>
</feature>
<feature type="signal peptide" evidence="2">
    <location>
        <begin position="1"/>
        <end position="22"/>
    </location>
</feature>
<evidence type="ECO:0000313" key="4">
    <source>
        <dbReference type="Proteomes" id="UP001305414"/>
    </source>
</evidence>
<feature type="chain" id="PRO_5042933951" description="Secreted protein" evidence="2">
    <location>
        <begin position="23"/>
        <end position="70"/>
    </location>
</feature>
<dbReference type="AlphaFoldDB" id="A0AAN7V0G5"/>
<dbReference type="Proteomes" id="UP001305414">
    <property type="component" value="Unassembled WGS sequence"/>
</dbReference>